<dbReference type="GO" id="GO:0017025">
    <property type="term" value="F:TBP-class protein binding"/>
    <property type="evidence" value="ECO:0007669"/>
    <property type="project" value="TreeGrafter"/>
</dbReference>
<dbReference type="GeneID" id="63842407"/>
<comment type="caution">
    <text evidence="3">The sequence shown here is derived from an EMBL/GenBank/DDBJ whole genome shotgun (WGS) entry which is preliminary data.</text>
</comment>
<dbReference type="GO" id="GO:0070860">
    <property type="term" value="C:RNA polymerase I core factor complex"/>
    <property type="evidence" value="ECO:0007669"/>
    <property type="project" value="TreeGrafter"/>
</dbReference>
<evidence type="ECO:0000259" key="2">
    <source>
        <dbReference type="Pfam" id="PF15463"/>
    </source>
</evidence>
<feature type="compositionally biased region" description="Polar residues" evidence="1">
    <location>
        <begin position="175"/>
        <end position="186"/>
    </location>
</feature>
<organism evidence="3 4">
    <name type="scientific">Cryphonectria parasitica (strain ATCC 38755 / EP155)</name>
    <dbReference type="NCBI Taxonomy" id="660469"/>
    <lineage>
        <taxon>Eukaryota</taxon>
        <taxon>Fungi</taxon>
        <taxon>Dikarya</taxon>
        <taxon>Ascomycota</taxon>
        <taxon>Pezizomycotina</taxon>
        <taxon>Sordariomycetes</taxon>
        <taxon>Sordariomycetidae</taxon>
        <taxon>Diaporthales</taxon>
        <taxon>Cryphonectriaceae</taxon>
        <taxon>Cryphonectria-Endothia species complex</taxon>
        <taxon>Cryphonectria</taxon>
    </lineage>
</organism>
<dbReference type="EMBL" id="MU032346">
    <property type="protein sequence ID" value="KAF3767399.1"/>
    <property type="molecule type" value="Genomic_DNA"/>
</dbReference>
<keyword evidence="4" id="KW-1185">Reference proteome</keyword>
<feature type="region of interest" description="Disordered" evidence="1">
    <location>
        <begin position="1"/>
        <end position="124"/>
    </location>
</feature>
<feature type="region of interest" description="Disordered" evidence="1">
    <location>
        <begin position="245"/>
        <end position="302"/>
    </location>
</feature>
<feature type="region of interest" description="Disordered" evidence="1">
    <location>
        <begin position="374"/>
        <end position="394"/>
    </location>
</feature>
<feature type="compositionally biased region" description="Polar residues" evidence="1">
    <location>
        <begin position="62"/>
        <end position="74"/>
    </location>
</feature>
<evidence type="ECO:0000256" key="1">
    <source>
        <dbReference type="SAM" id="MobiDB-lite"/>
    </source>
</evidence>
<sequence>MSKHARSENGGVGTPQFRDSASRPQDEYFGTRPGWESAPPTSSEAEVERDENAGGLRELWEEQSNVHSLFSESLPTRPVSVQDDGDNDDTRSDILVDRPPPRRRRRSHHRASESAPFIGRYKDGKTDPGSIPYFTVKNGLLGVGKLDSKGLSTSMITHPPRNTMPDTPHFRQDPFATTSEETSSQPERGGDFLHSSFPYRGSEAAKGLTHVERAVYHMDAAKKLSPEKYDGMTDAIHPQIFAKPDRIHSISDQRPTVGHRPNILQSIEDGPASDSDADESDGPLQENEFGQHRPTTKKLKQKVVPNDATVVFNPQKPMVPPKPSKTVVMQDEVLQASPMSRFIGQHSSKKKRHRDIDYDDAVLEKMSFADLQNEPFDHDPTKQAVQSPAKPPADNLDEMLQFYRDKSEGAQTQFFTQMSVRDWEDSGDWFLEQFGDIMKRMKQARQDKRKMVEHFETEISNREEAVRCKKESIDRKLSKLRHDGKAMMEGKELND</sequence>
<reference evidence="3" key="1">
    <citation type="journal article" date="2020" name="Phytopathology">
        <title>Genome sequence of the chestnut blight fungus Cryphonectria parasitica EP155: A fundamental resource for an archetypical invasive plant pathogen.</title>
        <authorList>
            <person name="Crouch J.A."/>
            <person name="Dawe A."/>
            <person name="Aerts A."/>
            <person name="Barry K."/>
            <person name="Churchill A.C.L."/>
            <person name="Grimwood J."/>
            <person name="Hillman B."/>
            <person name="Milgroom M.G."/>
            <person name="Pangilinan J."/>
            <person name="Smith M."/>
            <person name="Salamov A."/>
            <person name="Schmutz J."/>
            <person name="Yadav J."/>
            <person name="Grigoriev I.V."/>
            <person name="Nuss D."/>
        </authorList>
    </citation>
    <scope>NUCLEOTIDE SEQUENCE</scope>
    <source>
        <strain evidence="3">EP155</strain>
    </source>
</reference>
<feature type="region of interest" description="Disordered" evidence="1">
    <location>
        <begin position="152"/>
        <end position="199"/>
    </location>
</feature>
<dbReference type="PANTHER" id="PTHR28244">
    <property type="entry name" value="RNA POLYMERASE I-SPECIFIC TRANSCRIPTION INITIATION FACTOR RRN11"/>
    <property type="match status" value="1"/>
</dbReference>
<dbReference type="Pfam" id="PF15463">
    <property type="entry name" value="ECM11"/>
    <property type="match status" value="1"/>
</dbReference>
<proteinExistence type="predicted"/>
<dbReference type="InterPro" id="IPR053029">
    <property type="entry name" value="RNA_pol_I-specific_init_factor"/>
</dbReference>
<dbReference type="GO" id="GO:0042790">
    <property type="term" value="P:nucleolar large rRNA transcription by RNA polymerase I"/>
    <property type="evidence" value="ECO:0007669"/>
    <property type="project" value="TreeGrafter"/>
</dbReference>
<dbReference type="OrthoDB" id="5346740at2759"/>
<accession>A0A9P4Y6K7</accession>
<dbReference type="InterPro" id="IPR029178">
    <property type="entry name" value="Ecm11_C"/>
</dbReference>
<protein>
    <recommendedName>
        <fullName evidence="2">Extracellular mutant protein 11 C-terminal domain-containing protein</fullName>
    </recommendedName>
</protein>
<feature type="compositionally biased region" description="Basic and acidic residues" evidence="1">
    <location>
        <begin position="88"/>
        <end position="100"/>
    </location>
</feature>
<evidence type="ECO:0000313" key="3">
    <source>
        <dbReference type="EMBL" id="KAF3767399.1"/>
    </source>
</evidence>
<evidence type="ECO:0000313" key="4">
    <source>
        <dbReference type="Proteomes" id="UP000803844"/>
    </source>
</evidence>
<dbReference type="RefSeq" id="XP_040778360.1">
    <property type="nucleotide sequence ID" value="XM_040925278.1"/>
</dbReference>
<feature type="domain" description="Extracellular mutant protein 11 C-terminal" evidence="2">
    <location>
        <begin position="357"/>
        <end position="488"/>
    </location>
</feature>
<dbReference type="Proteomes" id="UP000803844">
    <property type="component" value="Unassembled WGS sequence"/>
</dbReference>
<name>A0A9P4Y6K7_CRYP1</name>
<dbReference type="PANTHER" id="PTHR28244:SF3">
    <property type="entry name" value="EXTRACELLULAR MUTANT PROTEIN 11 C-TERMINAL DOMAIN-CONTAINING PROTEIN"/>
    <property type="match status" value="1"/>
</dbReference>
<gene>
    <name evidence="3" type="ORF">M406DRAFT_69546</name>
</gene>
<dbReference type="AlphaFoldDB" id="A0A9P4Y6K7"/>
<dbReference type="GO" id="GO:0001164">
    <property type="term" value="F:RNA polymerase I core promoter sequence-specific DNA binding"/>
    <property type="evidence" value="ECO:0007669"/>
    <property type="project" value="TreeGrafter"/>
</dbReference>